<accession>A0A831X195</accession>
<evidence type="ECO:0000256" key="1">
    <source>
        <dbReference type="SAM" id="Coils"/>
    </source>
</evidence>
<name>A0A831X195_9BACT</name>
<dbReference type="NCBIfam" id="NF006151">
    <property type="entry name" value="PRK08296.1-3"/>
    <property type="match status" value="1"/>
</dbReference>
<dbReference type="PANTHER" id="PTHR43615">
    <property type="entry name" value="PHOSPHOENOLPYRUVATE SYNTHASE-RELATED"/>
    <property type="match status" value="1"/>
</dbReference>
<evidence type="ECO:0000313" key="3">
    <source>
        <dbReference type="EMBL" id="HEG90881.1"/>
    </source>
</evidence>
<dbReference type="GO" id="GO:0016772">
    <property type="term" value="F:transferase activity, transferring phosphorus-containing groups"/>
    <property type="evidence" value="ECO:0007669"/>
    <property type="project" value="InterPro"/>
</dbReference>
<proteinExistence type="predicted"/>
<dbReference type="AlphaFoldDB" id="A0A831X195"/>
<dbReference type="InterPro" id="IPR051549">
    <property type="entry name" value="PEP_Utilizing_Enz"/>
</dbReference>
<reference evidence="3" key="1">
    <citation type="journal article" date="2020" name="mSystems">
        <title>Genome- and Community-Level Interaction Insights into Carbon Utilization and Element Cycling Functions of Hydrothermarchaeota in Hydrothermal Sediment.</title>
        <authorList>
            <person name="Zhou Z."/>
            <person name="Liu Y."/>
            <person name="Xu W."/>
            <person name="Pan J."/>
            <person name="Luo Z.H."/>
            <person name="Li M."/>
        </authorList>
    </citation>
    <scope>NUCLEOTIDE SEQUENCE [LARGE SCALE GENOMIC DNA]</scope>
    <source>
        <strain evidence="3">SpSt-210</strain>
    </source>
</reference>
<dbReference type="PANTHER" id="PTHR43615:SF1">
    <property type="entry name" value="PPDK_N DOMAIN-CONTAINING PROTEIN"/>
    <property type="match status" value="1"/>
</dbReference>
<keyword evidence="1" id="KW-0175">Coiled coil</keyword>
<comment type="caution">
    <text evidence="3">The sequence shown here is derived from an EMBL/GenBank/DDBJ whole genome shotgun (WGS) entry which is preliminary data.</text>
</comment>
<dbReference type="Gene3D" id="3.50.30.10">
    <property type="entry name" value="Phosphohistidine domain"/>
    <property type="match status" value="1"/>
</dbReference>
<sequence length="606" mass="69501">MSGELRFPSPFEVPTPPGCEGWEEMYPEYCRFSPERREAEEARLWFYNGMHFPEPISPFDIITAEAFYVAIGEMSGRLFCIPPALGIDFRVLNGYIYISPIAELNPQKIQERAELFQRRAGHYYANWQAIYQDWRDRVVREIESLRAIPFPELPEVEPEDLVFAHRGIGTSMALFEGYNRVIESLFRIAQIHMEVVMIGFAAYLSFYDFCKRAFPDIADQQITRMVGAIDVSMLRPNEELKQLARRAVELGVASAFGDGRSWQEVFATLRESEAGRAWLAEWEERGDPWFYINSGDGLQHQFRAWRDDPAPIFGVLATYISQVQRGERLERDIERQREERDRITAAYRELLDAEEDRRAFDQLLALVRDVYFTIEDHKFWVDHWYMSTFWNKLRELGQIFVKAGFFREVDDLFYLHWTEVSRALTDLLLAWSNSADAHGPKYWPGVIERRRALLKELRRFNPPPALGVVPETIADPAIVMLWGITPERLRAWLVPSEGEKNVLRGFAASAGTVEGPARVIFSVEELSTVQDGEILGCSVTEPSWAPIFAKVRATVTDIGGVMSHAAIVAREYNIPAVLGTGVATQRIRTGQRLRVDGDRGVVTILD</sequence>
<feature type="domain" description="PEP-utilising enzyme mobile" evidence="2">
    <location>
        <begin position="530"/>
        <end position="600"/>
    </location>
</feature>
<dbReference type="EMBL" id="DSIY01000134">
    <property type="protein sequence ID" value="HEG90881.1"/>
    <property type="molecule type" value="Genomic_DNA"/>
</dbReference>
<gene>
    <name evidence="3" type="ORF">ENP34_05505</name>
</gene>
<dbReference type="InterPro" id="IPR008279">
    <property type="entry name" value="PEP-util_enz_mobile_dom"/>
</dbReference>
<dbReference type="InterPro" id="IPR036637">
    <property type="entry name" value="Phosphohistidine_dom_sf"/>
</dbReference>
<evidence type="ECO:0000259" key="2">
    <source>
        <dbReference type="Pfam" id="PF00391"/>
    </source>
</evidence>
<dbReference type="SUPFAM" id="SSF52009">
    <property type="entry name" value="Phosphohistidine domain"/>
    <property type="match status" value="1"/>
</dbReference>
<organism evidence="3">
    <name type="scientific">Thermorudis peleae</name>
    <dbReference type="NCBI Taxonomy" id="1382356"/>
    <lineage>
        <taxon>Bacteria</taxon>
        <taxon>Pseudomonadati</taxon>
        <taxon>Thermomicrobiota</taxon>
        <taxon>Thermomicrobia</taxon>
        <taxon>Thermomicrobia incertae sedis</taxon>
        <taxon>Thermorudis</taxon>
    </lineage>
</organism>
<dbReference type="NCBIfam" id="NF006153">
    <property type="entry name" value="PRK08296.1-5"/>
    <property type="match status" value="1"/>
</dbReference>
<dbReference type="Pfam" id="PF00391">
    <property type="entry name" value="PEP-utilizers"/>
    <property type="match status" value="1"/>
</dbReference>
<feature type="coiled-coil region" evidence="1">
    <location>
        <begin position="326"/>
        <end position="353"/>
    </location>
</feature>
<protein>
    <submittedName>
        <fullName evidence="3">PEP-utilizing protein mobile subunit</fullName>
    </submittedName>
</protein>